<dbReference type="EMBL" id="OV696693">
    <property type="protein sequence ID" value="CAH1272131.1"/>
    <property type="molecule type" value="Genomic_DNA"/>
</dbReference>
<dbReference type="Pfam" id="PF00619">
    <property type="entry name" value="CARD"/>
    <property type="match status" value="1"/>
</dbReference>
<evidence type="ECO:0000313" key="4">
    <source>
        <dbReference type="Proteomes" id="UP000838412"/>
    </source>
</evidence>
<dbReference type="InterPro" id="IPR011029">
    <property type="entry name" value="DEATH-like_dom_sf"/>
</dbReference>
<dbReference type="AlphaFoldDB" id="A0A8K0ABA2"/>
<dbReference type="PROSITE" id="PS50209">
    <property type="entry name" value="CARD"/>
    <property type="match status" value="1"/>
</dbReference>
<dbReference type="GO" id="GO:0007165">
    <property type="term" value="P:signal transduction"/>
    <property type="evidence" value="ECO:0007669"/>
    <property type="project" value="InterPro"/>
</dbReference>
<dbReference type="Gene3D" id="1.10.533.10">
    <property type="entry name" value="Death Domain, Fas"/>
    <property type="match status" value="2"/>
</dbReference>
<evidence type="ECO:0000313" key="3">
    <source>
        <dbReference type="EMBL" id="CAH1272131.1"/>
    </source>
</evidence>
<feature type="domain" description="Death" evidence="1">
    <location>
        <begin position="212"/>
        <end position="288"/>
    </location>
</feature>
<dbReference type="InterPro" id="IPR000488">
    <property type="entry name" value="Death_dom"/>
</dbReference>
<evidence type="ECO:0000259" key="1">
    <source>
        <dbReference type="PROSITE" id="PS50017"/>
    </source>
</evidence>
<dbReference type="GO" id="GO:0002020">
    <property type="term" value="F:protease binding"/>
    <property type="evidence" value="ECO:0007669"/>
    <property type="project" value="InterPro"/>
</dbReference>
<sequence>MTEMKDLHKLLLRRYHRQLVRDMQTTRVLVQMLAVFDQSEEAEVLVGQTPTDRASRFLKILPQKGPEAFEAFVNVLEKKQPELARPLREEGLRETAYSKTGEKPTFLSQQLRNKLSSLPDFTPSQWFRLVEKLPFEGEERKSLETENGPYPVLRLLAACHNVPIRRVARAAREVERGDVADTLRAHLPKGTTGPKLADTLPIKDLPRDVRLRLTTELNISRSAGKDWKLVAEKIGVLPQTAQLWEHNKARSNPAEKMLADWHKRPDATVAKLYQILVDCKMEDVADML</sequence>
<dbReference type="SUPFAM" id="SSF47986">
    <property type="entry name" value="DEATH domain"/>
    <property type="match status" value="2"/>
</dbReference>
<feature type="domain" description="CARD" evidence="2">
    <location>
        <begin position="4"/>
        <end position="91"/>
    </location>
</feature>
<dbReference type="GO" id="GO:0070513">
    <property type="term" value="F:death domain binding"/>
    <property type="evidence" value="ECO:0007669"/>
    <property type="project" value="InterPro"/>
</dbReference>
<organism evidence="3 4">
    <name type="scientific">Branchiostoma lanceolatum</name>
    <name type="common">Common lancelet</name>
    <name type="synonym">Amphioxus lanceolatum</name>
    <dbReference type="NCBI Taxonomy" id="7740"/>
    <lineage>
        <taxon>Eukaryota</taxon>
        <taxon>Metazoa</taxon>
        <taxon>Chordata</taxon>
        <taxon>Cephalochordata</taxon>
        <taxon>Leptocardii</taxon>
        <taxon>Amphioxiformes</taxon>
        <taxon>Branchiostomatidae</taxon>
        <taxon>Branchiostoma</taxon>
    </lineage>
</organism>
<dbReference type="PANTHER" id="PTHR15034">
    <property type="entry name" value="DEATH DOMAIN-CONTAINING PROTEIN CRADD"/>
    <property type="match status" value="1"/>
</dbReference>
<reference evidence="3" key="1">
    <citation type="submission" date="2022-01" db="EMBL/GenBank/DDBJ databases">
        <authorList>
            <person name="Braso-Vives M."/>
        </authorList>
    </citation>
    <scope>NUCLEOTIDE SEQUENCE</scope>
</reference>
<dbReference type="Pfam" id="PF00531">
    <property type="entry name" value="Death"/>
    <property type="match status" value="1"/>
</dbReference>
<dbReference type="GO" id="GO:0042981">
    <property type="term" value="P:regulation of apoptotic process"/>
    <property type="evidence" value="ECO:0007669"/>
    <property type="project" value="InterPro"/>
</dbReference>
<dbReference type="SMART" id="SM00005">
    <property type="entry name" value="DEATH"/>
    <property type="match status" value="2"/>
</dbReference>
<dbReference type="PANTHER" id="PTHR15034:SF5">
    <property type="entry name" value="DEATH DOMAIN-CONTAINING PROTEIN CRADD"/>
    <property type="match status" value="1"/>
</dbReference>
<dbReference type="InterPro" id="IPR001315">
    <property type="entry name" value="CARD"/>
</dbReference>
<dbReference type="OrthoDB" id="5982357at2759"/>
<proteinExistence type="predicted"/>
<dbReference type="Proteomes" id="UP000838412">
    <property type="component" value="Chromosome 8"/>
</dbReference>
<accession>A0A8K0ABA2</accession>
<keyword evidence="4" id="KW-1185">Reference proteome</keyword>
<dbReference type="CDD" id="cd01671">
    <property type="entry name" value="CARD"/>
    <property type="match status" value="1"/>
</dbReference>
<name>A0A8K0ABA2_BRALA</name>
<dbReference type="PROSITE" id="PS50017">
    <property type="entry name" value="DEATH_DOMAIN"/>
    <property type="match status" value="1"/>
</dbReference>
<gene>
    <name evidence="3" type="primary">Hypp4775</name>
    <name evidence="3" type="ORF">BLAG_LOCUS23866</name>
</gene>
<protein>
    <submittedName>
        <fullName evidence="3">Hypp4775 protein</fullName>
    </submittedName>
</protein>
<dbReference type="InterPro" id="IPR037939">
    <property type="entry name" value="CRADD"/>
</dbReference>
<evidence type="ECO:0000259" key="2">
    <source>
        <dbReference type="PROSITE" id="PS50209"/>
    </source>
</evidence>